<feature type="region of interest" description="Disordered" evidence="1">
    <location>
        <begin position="359"/>
        <end position="399"/>
    </location>
</feature>
<protein>
    <submittedName>
        <fullName evidence="2">Uncharacterized protein</fullName>
    </submittedName>
</protein>
<keyword evidence="3" id="KW-1185">Reference proteome</keyword>
<reference evidence="2 3" key="1">
    <citation type="submission" date="2016-03" db="EMBL/GenBank/DDBJ databases">
        <title>Whole genome sequencing of Grifola frondosa 9006-11.</title>
        <authorList>
            <person name="Min B."/>
            <person name="Park H."/>
            <person name="Kim J.-G."/>
            <person name="Cho H."/>
            <person name="Oh Y.-L."/>
            <person name="Kong W.-S."/>
            <person name="Choi I.-G."/>
        </authorList>
    </citation>
    <scope>NUCLEOTIDE SEQUENCE [LARGE SCALE GENOMIC DNA]</scope>
    <source>
        <strain evidence="2 3">9006-11</strain>
    </source>
</reference>
<feature type="region of interest" description="Disordered" evidence="1">
    <location>
        <begin position="125"/>
        <end position="144"/>
    </location>
</feature>
<dbReference type="OMA" id="CQPWVEQ"/>
<evidence type="ECO:0000313" key="2">
    <source>
        <dbReference type="EMBL" id="OBZ79560.1"/>
    </source>
</evidence>
<evidence type="ECO:0000256" key="1">
    <source>
        <dbReference type="SAM" id="MobiDB-lite"/>
    </source>
</evidence>
<proteinExistence type="predicted"/>
<accession>A0A1C7MRR2</accession>
<comment type="caution">
    <text evidence="2">The sequence shown here is derived from an EMBL/GenBank/DDBJ whole genome shotgun (WGS) entry which is preliminary data.</text>
</comment>
<feature type="region of interest" description="Disordered" evidence="1">
    <location>
        <begin position="40"/>
        <end position="73"/>
    </location>
</feature>
<organism evidence="2 3">
    <name type="scientific">Grifola frondosa</name>
    <name type="common">Maitake</name>
    <name type="synonym">Polyporus frondosus</name>
    <dbReference type="NCBI Taxonomy" id="5627"/>
    <lineage>
        <taxon>Eukaryota</taxon>
        <taxon>Fungi</taxon>
        <taxon>Dikarya</taxon>
        <taxon>Basidiomycota</taxon>
        <taxon>Agaricomycotina</taxon>
        <taxon>Agaricomycetes</taxon>
        <taxon>Polyporales</taxon>
        <taxon>Grifolaceae</taxon>
        <taxon>Grifola</taxon>
    </lineage>
</organism>
<dbReference type="EMBL" id="LUGG01000001">
    <property type="protein sequence ID" value="OBZ79560.1"/>
    <property type="molecule type" value="Genomic_DNA"/>
</dbReference>
<dbReference type="AlphaFoldDB" id="A0A1C7MRR2"/>
<gene>
    <name evidence="2" type="ORF">A0H81_00612</name>
</gene>
<sequence length="399" mass="43964">MPLALSPIPEIAISLASPEEPTPEPFSPFSKCSFVQDDDDGFRPALLSPPPSAMIRRQLSPLRPASSPLTGKGLDRERFEALLQATRDRHAAVGGRKSTDLRKEIALKVHKNKQAERRALFLSKVQAPPSPTATCTPRLLQSPPPSFITPYPPRGSCEPWVEQVDFRLPEEKLPEAPLRSSPLPNMRKSMPSLDQITARLSSHGYVAAPIHETAAQQTRSSARLPSFLRSATRSPPQDAIPQIVVTGPAEKPGTKSRPTLPGGVGRLKFPWRQRPEQPLLEIAQPFPCFPPVSPKSPFATRLEITTTVVPRTASSSPVDLTESNLLALAANSREQMARDMLTRLRRRTCLSTIDVGPPNAFDLEDEQERKLRRHSAPPELPKRERSGFSHPVLELPGAF</sequence>
<dbReference type="Proteomes" id="UP000092993">
    <property type="component" value="Unassembled WGS sequence"/>
</dbReference>
<evidence type="ECO:0000313" key="3">
    <source>
        <dbReference type="Proteomes" id="UP000092993"/>
    </source>
</evidence>
<name>A0A1C7MRR2_GRIFR</name>
<feature type="region of interest" description="Disordered" evidence="1">
    <location>
        <begin position="14"/>
        <end position="33"/>
    </location>
</feature>
<dbReference type="OrthoDB" id="3250108at2759"/>